<dbReference type="PROSITE" id="PS00580">
    <property type="entry name" value="RIBOSOMAL_L32E"/>
    <property type="match status" value="1"/>
</dbReference>
<evidence type="ECO:0000256" key="3">
    <source>
        <dbReference type="ARBA" id="ARBA00023274"/>
    </source>
</evidence>
<evidence type="ECO:0000256" key="2">
    <source>
        <dbReference type="ARBA" id="ARBA00022980"/>
    </source>
</evidence>
<dbReference type="InterPro" id="IPR036351">
    <property type="entry name" value="Ribosomal_eL32_sf"/>
</dbReference>
<accession>A0A7G9Y007</accession>
<evidence type="ECO:0000313" key="8">
    <source>
        <dbReference type="EMBL" id="QNO42000.1"/>
    </source>
</evidence>
<dbReference type="SMART" id="SM01393">
    <property type="entry name" value="Ribosomal_L32e"/>
    <property type="match status" value="1"/>
</dbReference>
<organism evidence="7">
    <name type="scientific">Candidatus Methanogaster sp. ANME-2c ERB4</name>
    <dbReference type="NCBI Taxonomy" id="2759911"/>
    <lineage>
        <taxon>Archaea</taxon>
        <taxon>Methanobacteriati</taxon>
        <taxon>Methanobacteriota</taxon>
        <taxon>Stenosarchaea group</taxon>
        <taxon>Methanomicrobia</taxon>
        <taxon>Methanosarcinales</taxon>
        <taxon>ANME-2 cluster</taxon>
        <taxon>Candidatus Methanogasteraceae</taxon>
        <taxon>Candidatus Methanogaster</taxon>
    </lineage>
</organism>
<dbReference type="CDD" id="cd00513">
    <property type="entry name" value="Ribosomal_L32_L32e"/>
    <property type="match status" value="1"/>
</dbReference>
<evidence type="ECO:0000313" key="10">
    <source>
        <dbReference type="EMBL" id="QNO48749.1"/>
    </source>
</evidence>
<dbReference type="EMBL" id="MT631360">
    <property type="protein sequence ID" value="QNO48749.1"/>
    <property type="molecule type" value="Genomic_DNA"/>
</dbReference>
<evidence type="ECO:0000256" key="6">
    <source>
        <dbReference type="SAM" id="MobiDB-lite"/>
    </source>
</evidence>
<protein>
    <recommendedName>
        <fullName evidence="4 5">Large ribosomal subunit protein eL32</fullName>
    </recommendedName>
</protein>
<dbReference type="HAMAP" id="MF_00810">
    <property type="entry name" value="Ribosomal_eL32"/>
    <property type="match status" value="1"/>
</dbReference>
<keyword evidence="2 5" id="KW-0689">Ribosomal protein</keyword>
<dbReference type="SUPFAM" id="SSF52042">
    <property type="entry name" value="Ribosomal protein L32e"/>
    <property type="match status" value="1"/>
</dbReference>
<dbReference type="Pfam" id="PF01655">
    <property type="entry name" value="Ribosomal_L32e"/>
    <property type="match status" value="1"/>
</dbReference>
<dbReference type="PANTHER" id="PTHR23413:SF1">
    <property type="entry name" value="RIBOSOMAL PROTEIN L32"/>
    <property type="match status" value="1"/>
</dbReference>
<keyword evidence="3 5" id="KW-0687">Ribonucleoprotein</keyword>
<name>A0A7G9Y007_9EURY</name>
<dbReference type="EMBL" id="MT630752">
    <property type="protein sequence ID" value="QNO42587.1"/>
    <property type="molecule type" value="Genomic_DNA"/>
</dbReference>
<feature type="region of interest" description="Disordered" evidence="6">
    <location>
        <begin position="1"/>
        <end position="48"/>
    </location>
</feature>
<dbReference type="NCBIfam" id="NF006332">
    <property type="entry name" value="PRK08562.1"/>
    <property type="match status" value="1"/>
</dbReference>
<sequence>MDSATKRLLNTRKQQKSKKPTFKRTDSHKKKKLDENWRRPRGLQSKLRKRIAAKGAVVQVGYGSPKAVRGLHPSGFEEVLVRTMDDLQPIDPSYQAARIARTVGVRKRQMIEEIANSREIKILNPLPEKIEVEVEAVEAVEEVETEEEAA</sequence>
<comment type="similarity">
    <text evidence="1 5">Belongs to the eukaryotic ribosomal protein eL32 family.</text>
</comment>
<reference evidence="7" key="1">
    <citation type="submission" date="2020-06" db="EMBL/GenBank/DDBJ databases">
        <title>Unique genomic features of the anaerobic methanotrophic archaea.</title>
        <authorList>
            <person name="Chadwick G.L."/>
            <person name="Skennerton C.T."/>
            <person name="Laso-Perez R."/>
            <person name="Leu A.O."/>
            <person name="Speth D.R."/>
            <person name="Yu H."/>
            <person name="Morgan-Lang C."/>
            <person name="Hatzenpichler R."/>
            <person name="Goudeau D."/>
            <person name="Malmstrom R."/>
            <person name="Brazelton W.J."/>
            <person name="Woyke T."/>
            <person name="Hallam S.J."/>
            <person name="Tyson G.W."/>
            <person name="Wegener G."/>
            <person name="Boetius A."/>
            <person name="Orphan V."/>
        </authorList>
    </citation>
    <scope>NUCLEOTIDE SEQUENCE</scope>
</reference>
<dbReference type="GO" id="GO:0022625">
    <property type="term" value="C:cytosolic large ribosomal subunit"/>
    <property type="evidence" value="ECO:0007669"/>
    <property type="project" value="TreeGrafter"/>
</dbReference>
<dbReference type="InterPro" id="IPR023654">
    <property type="entry name" value="Ribosomal_eL32_arc"/>
</dbReference>
<gene>
    <name evidence="5" type="primary">rpl32e</name>
    <name evidence="9" type="ORF">HJPDKAMO_00011</name>
    <name evidence="10" type="ORF">IBEPLGGF_00029</name>
    <name evidence="8" type="ORF">NMBIEJJH_00016</name>
    <name evidence="7" type="ORF">NOAGNOOH_00002</name>
</gene>
<dbReference type="GO" id="GO:0006412">
    <property type="term" value="P:translation"/>
    <property type="evidence" value="ECO:0007669"/>
    <property type="project" value="UniProtKB-UniRule"/>
</dbReference>
<evidence type="ECO:0000313" key="9">
    <source>
        <dbReference type="EMBL" id="QNO42587.1"/>
    </source>
</evidence>
<dbReference type="GO" id="GO:0003735">
    <property type="term" value="F:structural constituent of ribosome"/>
    <property type="evidence" value="ECO:0007669"/>
    <property type="project" value="InterPro"/>
</dbReference>
<dbReference type="InterPro" id="IPR018263">
    <property type="entry name" value="Ribosomal_eL32_CS"/>
</dbReference>
<dbReference type="InterPro" id="IPR001515">
    <property type="entry name" value="Ribosomal_eL32"/>
</dbReference>
<dbReference type="EMBL" id="MT630622">
    <property type="protein sequence ID" value="QNO41341.1"/>
    <property type="molecule type" value="Genomic_DNA"/>
</dbReference>
<feature type="compositionally biased region" description="Basic residues" evidence="6">
    <location>
        <begin position="9"/>
        <end position="31"/>
    </location>
</feature>
<dbReference type="AlphaFoldDB" id="A0A7G9Y007"/>
<evidence type="ECO:0000313" key="7">
    <source>
        <dbReference type="EMBL" id="QNO41341.1"/>
    </source>
</evidence>
<evidence type="ECO:0000256" key="4">
    <source>
        <dbReference type="ARBA" id="ARBA00035229"/>
    </source>
</evidence>
<dbReference type="EMBL" id="MT630696">
    <property type="protein sequence ID" value="QNO42000.1"/>
    <property type="molecule type" value="Genomic_DNA"/>
</dbReference>
<evidence type="ECO:0000256" key="1">
    <source>
        <dbReference type="ARBA" id="ARBA00008431"/>
    </source>
</evidence>
<dbReference type="PANTHER" id="PTHR23413">
    <property type="entry name" value="60S RIBOSOMAL PROTEIN L32 AND DNA-DIRECTED RNA POLYMERASE II, SUBUNIT N"/>
    <property type="match status" value="1"/>
</dbReference>
<proteinExistence type="inferred from homology"/>
<evidence type="ECO:0000256" key="5">
    <source>
        <dbReference type="HAMAP-Rule" id="MF_00810"/>
    </source>
</evidence>